<feature type="domain" description="ABC transporter" evidence="6">
    <location>
        <begin position="307"/>
        <end position="551"/>
    </location>
</feature>
<dbReference type="Pfam" id="PF00005">
    <property type="entry name" value="ABC_tran"/>
    <property type="match status" value="2"/>
</dbReference>
<feature type="compositionally biased region" description="Basic and acidic residues" evidence="5">
    <location>
        <begin position="1"/>
        <end position="11"/>
    </location>
</feature>
<feature type="compositionally biased region" description="Gly residues" evidence="5">
    <location>
        <begin position="272"/>
        <end position="284"/>
    </location>
</feature>
<keyword evidence="4 7" id="KW-0067">ATP-binding</keyword>
<dbReference type="EMBL" id="JAMZEC010000001">
    <property type="protein sequence ID" value="MCP2351059.1"/>
    <property type="molecule type" value="Genomic_DNA"/>
</dbReference>
<dbReference type="PROSITE" id="PS50893">
    <property type="entry name" value="ABC_TRANSPORTER_2"/>
    <property type="match status" value="2"/>
</dbReference>
<dbReference type="InterPro" id="IPR003439">
    <property type="entry name" value="ABC_transporter-like_ATP-bd"/>
</dbReference>
<dbReference type="InterPro" id="IPR050107">
    <property type="entry name" value="ABC_carbohydrate_import_ATPase"/>
</dbReference>
<dbReference type="CDD" id="cd03216">
    <property type="entry name" value="ABC_Carb_Monos_I"/>
    <property type="match status" value="1"/>
</dbReference>
<evidence type="ECO:0000256" key="3">
    <source>
        <dbReference type="ARBA" id="ARBA00022741"/>
    </source>
</evidence>
<evidence type="ECO:0000313" key="7">
    <source>
        <dbReference type="EMBL" id="MCP2351059.1"/>
    </source>
</evidence>
<feature type="region of interest" description="Disordered" evidence="5">
    <location>
        <begin position="1"/>
        <end position="21"/>
    </location>
</feature>
<dbReference type="SUPFAM" id="SSF52540">
    <property type="entry name" value="P-loop containing nucleoside triphosphate hydrolases"/>
    <property type="match status" value="2"/>
</dbReference>
<comment type="caution">
    <text evidence="7">The sequence shown here is derived from an EMBL/GenBank/DDBJ whole genome shotgun (WGS) entry which is preliminary data.</text>
</comment>
<evidence type="ECO:0000256" key="4">
    <source>
        <dbReference type="ARBA" id="ARBA00022840"/>
    </source>
</evidence>
<dbReference type="PANTHER" id="PTHR43790">
    <property type="entry name" value="CARBOHYDRATE TRANSPORT ATP-BINDING PROTEIN MG119-RELATED"/>
    <property type="match status" value="1"/>
</dbReference>
<dbReference type="Proteomes" id="UP001320766">
    <property type="component" value="Unassembled WGS sequence"/>
</dbReference>
<keyword evidence="1" id="KW-0813">Transport</keyword>
<feature type="region of interest" description="Disordered" evidence="5">
    <location>
        <begin position="235"/>
        <end position="291"/>
    </location>
</feature>
<dbReference type="InterPro" id="IPR003593">
    <property type="entry name" value="AAA+_ATPase"/>
</dbReference>
<feature type="domain" description="ABC transporter" evidence="6">
    <location>
        <begin position="23"/>
        <end position="255"/>
    </location>
</feature>
<reference evidence="7 8" key="1">
    <citation type="submission" date="2022-06" db="EMBL/GenBank/DDBJ databases">
        <title>Sequencing the genomes of 1000 actinobacteria strains.</title>
        <authorList>
            <person name="Klenk H.-P."/>
        </authorList>
    </citation>
    <scope>NUCLEOTIDE SEQUENCE [LARGE SCALE GENOMIC DNA]</scope>
    <source>
        <strain evidence="7 8">DSM 44170</strain>
    </source>
</reference>
<keyword evidence="3" id="KW-0547">Nucleotide-binding</keyword>
<keyword evidence="2" id="KW-0677">Repeat</keyword>
<name>A0ABT1KAK6_9ACTN</name>
<evidence type="ECO:0000259" key="6">
    <source>
        <dbReference type="PROSITE" id="PS50893"/>
    </source>
</evidence>
<dbReference type="CDD" id="cd03215">
    <property type="entry name" value="ABC_Carb_Monos_II"/>
    <property type="match status" value="1"/>
</dbReference>
<evidence type="ECO:0000256" key="1">
    <source>
        <dbReference type="ARBA" id="ARBA00022448"/>
    </source>
</evidence>
<feature type="compositionally biased region" description="Basic and acidic residues" evidence="5">
    <location>
        <begin position="235"/>
        <end position="269"/>
    </location>
</feature>
<dbReference type="Gene3D" id="3.40.50.300">
    <property type="entry name" value="P-loop containing nucleotide triphosphate hydrolases"/>
    <property type="match status" value="2"/>
</dbReference>
<evidence type="ECO:0000256" key="2">
    <source>
        <dbReference type="ARBA" id="ARBA00022737"/>
    </source>
</evidence>
<dbReference type="GO" id="GO:0005524">
    <property type="term" value="F:ATP binding"/>
    <property type="evidence" value="ECO:0007669"/>
    <property type="project" value="UniProtKB-KW"/>
</dbReference>
<dbReference type="RefSeq" id="WP_253776990.1">
    <property type="nucleotide sequence ID" value="NZ_BAAAVE010000023.1"/>
</dbReference>
<dbReference type="InterPro" id="IPR017871">
    <property type="entry name" value="ABC_transporter-like_CS"/>
</dbReference>
<gene>
    <name evidence="7" type="ORF">HD595_007181</name>
</gene>
<dbReference type="SMART" id="SM00382">
    <property type="entry name" value="AAA"/>
    <property type="match status" value="2"/>
</dbReference>
<sequence>MHDHASHDLGRGRPGRAGPEPLVRVRGVRKRFGGTPALDGVDLDLARGSVLALVGRNGAGKSTLIRILAGVHRADAGEVAVAGHPLGGREAAGRMSFVHQDPALVDWMSVAENVALGAGYPLRCGLISRRAARRRCAEALDAVGARIDPGERAGDLTRAERSLVAVARALARDTEVIVLDEPTASLGEADRARLFAVLRELRGRGRGIVYVSHRLGEVRELADSVAVLRDGRVVRHGPLDDSGGHGGDRHGAGDAGDRHGGGNRADVHRSGHGGGADDAGGDGGGGRDDLVRAIVGGEPAVHRRGRRQAGEVVLSVRALRAEPAGPVSFDLRAGEAVGLTGPAGAGHVAVGRALAGARPAEGGRVLLDGRPFRPRSAPEAVAAGVGMVAGDRMEEGAAPSLSVRENVLANPRLRGGSPLTWLGPRRERERAAALLARLGVRPAGTELPFTALSGGNQQKALVGRWLGTGRRVLVLEEPTAGVDVAARPQIYRLLDAALRDGLAVVLVSADAEEIAHVCDRALVLADGSVTAELTGDALTVSGITRAVTGAGR</sequence>
<organism evidence="7 8">
    <name type="scientific">Nonomuraea roseoviolacea subsp. carminata</name>
    <dbReference type="NCBI Taxonomy" id="160689"/>
    <lineage>
        <taxon>Bacteria</taxon>
        <taxon>Bacillati</taxon>
        <taxon>Actinomycetota</taxon>
        <taxon>Actinomycetes</taxon>
        <taxon>Streptosporangiales</taxon>
        <taxon>Streptosporangiaceae</taxon>
        <taxon>Nonomuraea</taxon>
    </lineage>
</organism>
<evidence type="ECO:0000256" key="5">
    <source>
        <dbReference type="SAM" id="MobiDB-lite"/>
    </source>
</evidence>
<evidence type="ECO:0000313" key="8">
    <source>
        <dbReference type="Proteomes" id="UP001320766"/>
    </source>
</evidence>
<dbReference type="PROSITE" id="PS00211">
    <property type="entry name" value="ABC_TRANSPORTER_1"/>
    <property type="match status" value="1"/>
</dbReference>
<accession>A0ABT1KAK6</accession>
<proteinExistence type="predicted"/>
<keyword evidence="8" id="KW-1185">Reference proteome</keyword>
<dbReference type="InterPro" id="IPR027417">
    <property type="entry name" value="P-loop_NTPase"/>
</dbReference>
<dbReference type="PANTHER" id="PTHR43790:SF9">
    <property type="entry name" value="GALACTOFURANOSE TRANSPORTER ATP-BINDING PROTEIN YTFR"/>
    <property type="match status" value="1"/>
</dbReference>
<protein>
    <submittedName>
        <fullName evidence="7">Ribose transport system ATP-binding protein</fullName>
    </submittedName>
</protein>